<reference evidence="2" key="1">
    <citation type="submission" date="2021-12" db="EMBL/GenBank/DDBJ databases">
        <authorList>
            <person name="Martin H S."/>
        </authorList>
    </citation>
    <scope>NUCLEOTIDE SEQUENCE</scope>
</reference>
<name>A0A8J9VEV9_9NEOP</name>
<protein>
    <submittedName>
        <fullName evidence="2">Uncharacterized protein</fullName>
    </submittedName>
</protein>
<accession>A0A8J9VEV9</accession>
<evidence type="ECO:0000313" key="2">
    <source>
        <dbReference type="EMBL" id="CAH0721243.1"/>
    </source>
</evidence>
<evidence type="ECO:0000256" key="1">
    <source>
        <dbReference type="SAM" id="Coils"/>
    </source>
</evidence>
<gene>
    <name evidence="2" type="ORF">BINO364_LOCUS7362</name>
</gene>
<dbReference type="EMBL" id="OV170222">
    <property type="protein sequence ID" value="CAH0721243.1"/>
    <property type="molecule type" value="Genomic_DNA"/>
</dbReference>
<dbReference type="AlphaFoldDB" id="A0A8J9VEV9"/>
<feature type="non-terminal residue" evidence="2">
    <location>
        <position position="428"/>
    </location>
</feature>
<proteinExistence type="predicted"/>
<dbReference type="InterPro" id="IPR011011">
    <property type="entry name" value="Znf_FYVE_PHD"/>
</dbReference>
<sequence length="428" mass="46313">MKKCTKVKNPCKICFQAVTKKTGLQCQGACQKWAHFKCLNYTPGKIQDIKAKIIKITCPCPDCNTSQPKEVLTDPPFTCTNTQCPANKLPVCASTECPSKQNPIPTYPPPPFEYGRSPISSPKCQNKQTSAPLKRTSSPPQCNISTSISLTKNPKSSYSPCPSQVGKTVYNNFSPKQSKSCSDFVNNSYSGPVSQKNGLQCQGACQSWVHYNCLNYTPGKIKDIKAGVIKIICPCPDCKTRLPKEYTINEPFSCTNTQCSANNPPRCENMLCPINKGHAKEQMPVSTGCALNKCGKSCKPNSYPNLPDAPQPLPIQPCAPPNHPFPGYASASSDSCLVANGCPAGCSSDDIPGDIGRKGRPIIPSLGTLEQMCNTVGQLTNQINNLMAKMQQVVREKNGTSHKGCSQKGPKSMCKKPCYCPGNPGRRM</sequence>
<keyword evidence="3" id="KW-1185">Reference proteome</keyword>
<evidence type="ECO:0000313" key="3">
    <source>
        <dbReference type="Proteomes" id="UP000838878"/>
    </source>
</evidence>
<keyword evidence="1" id="KW-0175">Coiled coil</keyword>
<dbReference type="Proteomes" id="UP000838878">
    <property type="component" value="Chromosome 2"/>
</dbReference>
<feature type="coiled-coil region" evidence="1">
    <location>
        <begin position="369"/>
        <end position="396"/>
    </location>
</feature>
<dbReference type="OrthoDB" id="7478244at2759"/>
<dbReference type="SUPFAM" id="SSF57903">
    <property type="entry name" value="FYVE/PHD zinc finger"/>
    <property type="match status" value="1"/>
</dbReference>
<organism evidence="2 3">
    <name type="scientific">Brenthis ino</name>
    <name type="common">lesser marbled fritillary</name>
    <dbReference type="NCBI Taxonomy" id="405034"/>
    <lineage>
        <taxon>Eukaryota</taxon>
        <taxon>Metazoa</taxon>
        <taxon>Ecdysozoa</taxon>
        <taxon>Arthropoda</taxon>
        <taxon>Hexapoda</taxon>
        <taxon>Insecta</taxon>
        <taxon>Pterygota</taxon>
        <taxon>Neoptera</taxon>
        <taxon>Endopterygota</taxon>
        <taxon>Lepidoptera</taxon>
        <taxon>Glossata</taxon>
        <taxon>Ditrysia</taxon>
        <taxon>Papilionoidea</taxon>
        <taxon>Nymphalidae</taxon>
        <taxon>Heliconiinae</taxon>
        <taxon>Argynnini</taxon>
        <taxon>Brenthis</taxon>
    </lineage>
</organism>